<dbReference type="Proteomes" id="UP000298685">
    <property type="component" value="Chromosome"/>
</dbReference>
<evidence type="ECO:0000256" key="3">
    <source>
        <dbReference type="ARBA" id="ARBA00022490"/>
    </source>
</evidence>
<dbReference type="GO" id="GO:0008379">
    <property type="term" value="F:thioredoxin peroxidase activity"/>
    <property type="evidence" value="ECO:0007669"/>
    <property type="project" value="TreeGrafter"/>
</dbReference>
<evidence type="ECO:0000256" key="10">
    <source>
        <dbReference type="PIRSR" id="PIRSR000239-1"/>
    </source>
</evidence>
<dbReference type="PANTHER" id="PTHR10681">
    <property type="entry name" value="THIOREDOXIN PEROXIDASE"/>
    <property type="match status" value="1"/>
</dbReference>
<dbReference type="InterPro" id="IPR019479">
    <property type="entry name" value="Peroxiredoxin_C"/>
</dbReference>
<evidence type="ECO:0000256" key="6">
    <source>
        <dbReference type="ARBA" id="ARBA00023157"/>
    </source>
</evidence>
<feature type="domain" description="Thioredoxin" evidence="11">
    <location>
        <begin position="2"/>
        <end position="163"/>
    </location>
</feature>
<gene>
    <name evidence="12" type="ORF">D9V78_00660</name>
</gene>
<comment type="subcellular location">
    <subcellularLocation>
        <location evidence="1">Cytoplasm</location>
    </subcellularLocation>
</comment>
<keyword evidence="3" id="KW-0963">Cytoplasm</keyword>
<dbReference type="AlphaFoldDB" id="A0A4D6YCQ1"/>
<dbReference type="SUPFAM" id="SSF52833">
    <property type="entry name" value="Thioredoxin-like"/>
    <property type="match status" value="1"/>
</dbReference>
<dbReference type="EMBL" id="CP032999">
    <property type="protein sequence ID" value="QCI25933.1"/>
    <property type="molecule type" value="Genomic_DNA"/>
</dbReference>
<keyword evidence="7" id="KW-0676">Redox-active center</keyword>
<dbReference type="RefSeq" id="WP_158350432.1">
    <property type="nucleotide sequence ID" value="NZ_CP032999.1"/>
</dbReference>
<proteinExistence type="inferred from homology"/>
<dbReference type="InterPro" id="IPR000866">
    <property type="entry name" value="AhpC/TSA"/>
</dbReference>
<name>A0A4D6YCQ1_9GAMM</name>
<evidence type="ECO:0000256" key="8">
    <source>
        <dbReference type="ARBA" id="ARBA00032824"/>
    </source>
</evidence>
<dbReference type="InterPro" id="IPR024706">
    <property type="entry name" value="Peroxiredoxin_AhpC-typ"/>
</dbReference>
<keyword evidence="4" id="KW-0575">Peroxidase</keyword>
<accession>A0A4D6YCQ1</accession>
<dbReference type="CDD" id="cd03015">
    <property type="entry name" value="PRX_Typ2cys"/>
    <property type="match status" value="1"/>
</dbReference>
<comment type="similarity">
    <text evidence="2">Belongs to the peroxiredoxin family. AhpC/Prx1 subfamily.</text>
</comment>
<organism evidence="12 13">
    <name type="scientific">Buchnera aphidicola</name>
    <name type="common">Sarucallis kahawaluokalani</name>
    <dbReference type="NCBI Taxonomy" id="1241878"/>
    <lineage>
        <taxon>Bacteria</taxon>
        <taxon>Pseudomonadati</taxon>
        <taxon>Pseudomonadota</taxon>
        <taxon>Gammaproteobacteria</taxon>
        <taxon>Enterobacterales</taxon>
        <taxon>Erwiniaceae</taxon>
        <taxon>Buchnera</taxon>
    </lineage>
</organism>
<dbReference type="InterPro" id="IPR050217">
    <property type="entry name" value="Peroxiredoxin"/>
</dbReference>
<dbReference type="OrthoDB" id="9812811at2"/>
<keyword evidence="6" id="KW-1015">Disulfide bond</keyword>
<dbReference type="PIRSF" id="PIRSF000239">
    <property type="entry name" value="AHPC"/>
    <property type="match status" value="1"/>
</dbReference>
<dbReference type="Pfam" id="PF00578">
    <property type="entry name" value="AhpC-TSA"/>
    <property type="match status" value="1"/>
</dbReference>
<dbReference type="Gene3D" id="3.40.30.10">
    <property type="entry name" value="Glutaredoxin"/>
    <property type="match status" value="1"/>
</dbReference>
<dbReference type="FunFam" id="3.40.30.10:FF:000002">
    <property type="entry name" value="Alkyl hydroperoxide reductase C"/>
    <property type="match status" value="1"/>
</dbReference>
<evidence type="ECO:0000259" key="11">
    <source>
        <dbReference type="PROSITE" id="PS51352"/>
    </source>
</evidence>
<evidence type="ECO:0000313" key="12">
    <source>
        <dbReference type="EMBL" id="QCI25933.1"/>
    </source>
</evidence>
<evidence type="ECO:0000256" key="1">
    <source>
        <dbReference type="ARBA" id="ARBA00004496"/>
    </source>
</evidence>
<dbReference type="InterPro" id="IPR036249">
    <property type="entry name" value="Thioredoxin-like_sf"/>
</dbReference>
<dbReference type="PROSITE" id="PS51352">
    <property type="entry name" value="THIOREDOXIN_2"/>
    <property type="match status" value="1"/>
</dbReference>
<evidence type="ECO:0000313" key="13">
    <source>
        <dbReference type="Proteomes" id="UP000298685"/>
    </source>
</evidence>
<evidence type="ECO:0000256" key="5">
    <source>
        <dbReference type="ARBA" id="ARBA00023002"/>
    </source>
</evidence>
<dbReference type="GO" id="GO:0006979">
    <property type="term" value="P:response to oxidative stress"/>
    <property type="evidence" value="ECO:0007669"/>
    <property type="project" value="TreeGrafter"/>
</dbReference>
<protein>
    <recommendedName>
        <fullName evidence="8">Thioredoxin peroxidase</fullName>
    </recommendedName>
</protein>
<evidence type="ECO:0000256" key="2">
    <source>
        <dbReference type="ARBA" id="ARBA00009796"/>
    </source>
</evidence>
<reference evidence="12 13" key="1">
    <citation type="submission" date="2018-10" db="EMBL/GenBank/DDBJ databases">
        <title>Comparative functional genomics of the obligate endosymbiont Buchnera aphidicola.</title>
        <authorList>
            <person name="Chong R.A."/>
        </authorList>
    </citation>
    <scope>NUCLEOTIDE SEQUENCE [LARGE SCALE GENOMIC DNA]</scope>
    <source>
        <strain evidence="12 13">Ska</strain>
    </source>
</reference>
<dbReference type="GO" id="GO:0005829">
    <property type="term" value="C:cytosol"/>
    <property type="evidence" value="ECO:0007669"/>
    <property type="project" value="TreeGrafter"/>
</dbReference>
<comment type="function">
    <text evidence="9">Thiol-specific peroxidase that catalyzes the reduction of hydrogen peroxide and organic hydroperoxides to water and alcohols, respectively. Plays a role in cell protection against oxidative stress by detoxifying peroxides.</text>
</comment>
<dbReference type="GO" id="GO:0042744">
    <property type="term" value="P:hydrogen peroxide catabolic process"/>
    <property type="evidence" value="ECO:0007669"/>
    <property type="project" value="TreeGrafter"/>
</dbReference>
<evidence type="ECO:0000256" key="7">
    <source>
        <dbReference type="ARBA" id="ARBA00023284"/>
    </source>
</evidence>
<evidence type="ECO:0000256" key="9">
    <source>
        <dbReference type="ARBA" id="ARBA00037420"/>
    </source>
</evidence>
<dbReference type="GO" id="GO:0033554">
    <property type="term" value="P:cellular response to stress"/>
    <property type="evidence" value="ECO:0007669"/>
    <property type="project" value="TreeGrafter"/>
</dbReference>
<dbReference type="GO" id="GO:0045454">
    <property type="term" value="P:cell redox homeostasis"/>
    <property type="evidence" value="ECO:0007669"/>
    <property type="project" value="TreeGrafter"/>
</dbReference>
<keyword evidence="5" id="KW-0560">Oxidoreductase</keyword>
<dbReference type="Pfam" id="PF10417">
    <property type="entry name" value="1-cysPrx_C"/>
    <property type="match status" value="1"/>
</dbReference>
<dbReference type="InterPro" id="IPR013766">
    <property type="entry name" value="Thioredoxin_domain"/>
</dbReference>
<feature type="active site" description="Cysteine sulfenic acid (-SOH) intermediate; for peroxidase activity" evidence="10">
    <location>
        <position position="50"/>
    </location>
</feature>
<dbReference type="PANTHER" id="PTHR10681:SF128">
    <property type="entry name" value="THIOREDOXIN-DEPENDENT PEROXIDE REDUCTASE, MITOCHONDRIAL"/>
    <property type="match status" value="1"/>
</dbReference>
<evidence type="ECO:0000256" key="4">
    <source>
        <dbReference type="ARBA" id="ARBA00022559"/>
    </source>
</evidence>
<sequence length="194" mass="22178">MNLISQIAPNFVTSALLKDGNIINDFNFRKSTRKKMVVLFFWPMDFTFVCPTEIIALNQLYNEFKKRNTKIIGVSRDSVFVHQAWQNLPIKQGGIGKIKYTLVSDIKGDIQNAYDVAHPTLGIALRASFIIDENNIVRHQVINDLPIGRNISDMVRTIDAIKLHEKYGEVCPANWKNGEKTIHPSKKGLIEYYQ</sequence>